<feature type="transmembrane region" description="Helical" evidence="10">
    <location>
        <begin position="265"/>
        <end position="285"/>
    </location>
</feature>
<dbReference type="InterPro" id="IPR002528">
    <property type="entry name" value="MATE_fam"/>
</dbReference>
<evidence type="ECO:0000256" key="8">
    <source>
        <dbReference type="ARBA" id="ARBA00023136"/>
    </source>
</evidence>
<comment type="similarity">
    <text evidence="2">Belongs to the multi antimicrobial extrusion (MATE) (TC 2.A.66.1) family. MepA subfamily.</text>
</comment>
<dbReference type="GO" id="GO:0046677">
    <property type="term" value="P:response to antibiotic"/>
    <property type="evidence" value="ECO:0007669"/>
    <property type="project" value="UniProtKB-KW"/>
</dbReference>
<dbReference type="NCBIfam" id="TIGR00797">
    <property type="entry name" value="matE"/>
    <property type="match status" value="1"/>
</dbReference>
<evidence type="ECO:0000313" key="11">
    <source>
        <dbReference type="EMBL" id="TYO95027.1"/>
    </source>
</evidence>
<feature type="transmembrane region" description="Helical" evidence="10">
    <location>
        <begin position="169"/>
        <end position="190"/>
    </location>
</feature>
<gene>
    <name evidence="11" type="ORF">EDC39_1241</name>
</gene>
<dbReference type="Proteomes" id="UP000324159">
    <property type="component" value="Unassembled WGS sequence"/>
</dbReference>
<accession>A0A5D3WFQ1</accession>
<feature type="transmembrane region" description="Helical" evidence="10">
    <location>
        <begin position="316"/>
        <end position="339"/>
    </location>
</feature>
<dbReference type="PIRSF" id="PIRSF006603">
    <property type="entry name" value="DinF"/>
    <property type="match status" value="1"/>
</dbReference>
<protein>
    <recommendedName>
        <fullName evidence="3">Multidrug export protein MepA</fullName>
    </recommendedName>
</protein>
<dbReference type="OrthoDB" id="9805232at2"/>
<dbReference type="InterPro" id="IPR045070">
    <property type="entry name" value="MATE_MepA-like"/>
</dbReference>
<dbReference type="CDD" id="cd13143">
    <property type="entry name" value="MATE_MepA_like"/>
    <property type="match status" value="1"/>
</dbReference>
<evidence type="ECO:0000313" key="12">
    <source>
        <dbReference type="Proteomes" id="UP000324159"/>
    </source>
</evidence>
<dbReference type="EMBL" id="VNIB01000024">
    <property type="protein sequence ID" value="TYO95027.1"/>
    <property type="molecule type" value="Genomic_DNA"/>
</dbReference>
<keyword evidence="9" id="KW-0046">Antibiotic resistance</keyword>
<feature type="transmembrane region" description="Helical" evidence="10">
    <location>
        <begin position="50"/>
        <end position="72"/>
    </location>
</feature>
<dbReference type="GO" id="GO:0042910">
    <property type="term" value="F:xenobiotic transmembrane transporter activity"/>
    <property type="evidence" value="ECO:0007669"/>
    <property type="project" value="InterPro"/>
</dbReference>
<evidence type="ECO:0000256" key="4">
    <source>
        <dbReference type="ARBA" id="ARBA00022448"/>
    </source>
</evidence>
<feature type="transmembrane region" description="Helical" evidence="10">
    <location>
        <begin position="238"/>
        <end position="259"/>
    </location>
</feature>
<evidence type="ECO:0000256" key="1">
    <source>
        <dbReference type="ARBA" id="ARBA00004651"/>
    </source>
</evidence>
<name>A0A5D3WFQ1_9BACT</name>
<dbReference type="InterPro" id="IPR051327">
    <property type="entry name" value="MATE_MepA_subfamily"/>
</dbReference>
<keyword evidence="4" id="KW-0813">Transport</keyword>
<comment type="caution">
    <text evidence="11">The sequence shown here is derived from an EMBL/GenBank/DDBJ whole genome shotgun (WGS) entry which is preliminary data.</text>
</comment>
<proteinExistence type="inferred from homology"/>
<keyword evidence="6 10" id="KW-0812">Transmembrane</keyword>
<reference evidence="11 12" key="1">
    <citation type="submission" date="2019-07" db="EMBL/GenBank/DDBJ databases">
        <title>Genomic Encyclopedia of Type Strains, Phase IV (KMG-IV): sequencing the most valuable type-strain genomes for metagenomic binning, comparative biology and taxonomic classification.</title>
        <authorList>
            <person name="Goeker M."/>
        </authorList>
    </citation>
    <scope>NUCLEOTIDE SEQUENCE [LARGE SCALE GENOMIC DNA]</scope>
    <source>
        <strain evidence="11 12">SS015</strain>
    </source>
</reference>
<keyword evidence="5" id="KW-1003">Cell membrane</keyword>
<sequence>MGRVERLATEGIGRLLVEFSLPAIAGMLVTALYNVVDRIFVGNWVGSDGIAAVSICFPVMLIMMAFGMLIAFGGTSLVAIRLGQGRRQEAEQVLGNALTLYLLLAASFTSFGLLFMSPLLRLFGASGTVLPLAEEYLTIILLGVLVHEISFGMSNFIRSDGNPHAAMLTMLLGAGINLLLDPLFIVVLHWGIRGAALATVLAQSISAAWVMTYFLGGKSALKLRAANLRLRPGLVRQIAVAGTPPWVMALAASAIQAILNNRLQLYGGELAVTVMGIIFSIYALVKMPIAGISQGAQPIIGYNYGTLRFGRVRQTLLLAIIAATVFVVLCFAAVELQSARLIRLFNPNDRELARMGSQAIRIFLSMLPLVGFQMVSANYFQAVGKPRVATLLTLSRQVLLLMPLVLILPHFFGLTGIWLAAPVAELVAALLSGIFLIRELRRLGVNPARAKICPRQTSQP</sequence>
<evidence type="ECO:0000256" key="5">
    <source>
        <dbReference type="ARBA" id="ARBA00022475"/>
    </source>
</evidence>
<keyword evidence="12" id="KW-1185">Reference proteome</keyword>
<keyword evidence="8 10" id="KW-0472">Membrane</keyword>
<evidence type="ECO:0000256" key="9">
    <source>
        <dbReference type="ARBA" id="ARBA00023251"/>
    </source>
</evidence>
<dbReference type="GO" id="GO:0015297">
    <property type="term" value="F:antiporter activity"/>
    <property type="evidence" value="ECO:0007669"/>
    <property type="project" value="InterPro"/>
</dbReference>
<dbReference type="AlphaFoldDB" id="A0A5D3WFQ1"/>
<evidence type="ECO:0000256" key="7">
    <source>
        <dbReference type="ARBA" id="ARBA00022989"/>
    </source>
</evidence>
<feature type="transmembrane region" description="Helical" evidence="10">
    <location>
        <begin position="136"/>
        <end position="157"/>
    </location>
</feature>
<dbReference type="Pfam" id="PF01554">
    <property type="entry name" value="MatE"/>
    <property type="match status" value="2"/>
</dbReference>
<feature type="transmembrane region" description="Helical" evidence="10">
    <location>
        <begin position="359"/>
        <end position="379"/>
    </location>
</feature>
<feature type="transmembrane region" description="Helical" evidence="10">
    <location>
        <begin position="196"/>
        <end position="217"/>
    </location>
</feature>
<dbReference type="PANTHER" id="PTHR43823">
    <property type="entry name" value="SPORULATION PROTEIN YKVU"/>
    <property type="match status" value="1"/>
</dbReference>
<feature type="transmembrane region" description="Helical" evidence="10">
    <location>
        <begin position="391"/>
        <end position="411"/>
    </location>
</feature>
<evidence type="ECO:0000256" key="2">
    <source>
        <dbReference type="ARBA" id="ARBA00008417"/>
    </source>
</evidence>
<comment type="subcellular location">
    <subcellularLocation>
        <location evidence="1">Cell membrane</location>
        <topology evidence="1">Multi-pass membrane protein</topology>
    </subcellularLocation>
</comment>
<organism evidence="11 12">
    <name type="scientific">Geothermobacter ehrlichii</name>
    <dbReference type="NCBI Taxonomy" id="213224"/>
    <lineage>
        <taxon>Bacteria</taxon>
        <taxon>Pseudomonadati</taxon>
        <taxon>Thermodesulfobacteriota</taxon>
        <taxon>Desulfuromonadia</taxon>
        <taxon>Desulfuromonadales</taxon>
        <taxon>Geothermobacteraceae</taxon>
        <taxon>Geothermobacter</taxon>
    </lineage>
</organism>
<evidence type="ECO:0000256" key="3">
    <source>
        <dbReference type="ARBA" id="ARBA00022106"/>
    </source>
</evidence>
<evidence type="ECO:0000256" key="6">
    <source>
        <dbReference type="ARBA" id="ARBA00022692"/>
    </source>
</evidence>
<evidence type="ECO:0000256" key="10">
    <source>
        <dbReference type="SAM" id="Phobius"/>
    </source>
</evidence>
<dbReference type="GO" id="GO:0005886">
    <property type="term" value="C:plasma membrane"/>
    <property type="evidence" value="ECO:0007669"/>
    <property type="project" value="UniProtKB-SubCell"/>
</dbReference>
<keyword evidence="7 10" id="KW-1133">Transmembrane helix</keyword>
<dbReference type="InterPro" id="IPR048279">
    <property type="entry name" value="MdtK-like"/>
</dbReference>
<feature type="transmembrane region" description="Helical" evidence="10">
    <location>
        <begin position="417"/>
        <end position="437"/>
    </location>
</feature>
<feature type="transmembrane region" description="Helical" evidence="10">
    <location>
        <begin position="12"/>
        <end position="35"/>
    </location>
</feature>
<dbReference type="RefSeq" id="WP_148897216.1">
    <property type="nucleotide sequence ID" value="NZ_VNIB01000024.1"/>
</dbReference>
<dbReference type="PANTHER" id="PTHR43823:SF3">
    <property type="entry name" value="MULTIDRUG EXPORT PROTEIN MEPA"/>
    <property type="match status" value="1"/>
</dbReference>
<feature type="transmembrane region" description="Helical" evidence="10">
    <location>
        <begin position="93"/>
        <end position="116"/>
    </location>
</feature>